<dbReference type="OrthoDB" id="165208at2"/>
<proteinExistence type="predicted"/>
<protein>
    <submittedName>
        <fullName evidence="1">Antibiotic biosynthesis monooxygenase</fullName>
    </submittedName>
</protein>
<dbReference type="InterPro" id="IPR011008">
    <property type="entry name" value="Dimeric_a/b-barrel"/>
</dbReference>
<sequence>MIARVWKGWTSRDNANAYETLLREEIFPGFTKIDGYCGSTIYRGEEHQEEIEFMITSFFNSLDAIKAFAGQDDYDIAVIEPEAEALLSRGDSHAKHYELREAFQLEAFEEKNR</sequence>
<evidence type="ECO:0000313" key="1">
    <source>
        <dbReference type="EMBL" id="TLS36491.1"/>
    </source>
</evidence>
<keyword evidence="2" id="KW-1185">Reference proteome</keyword>
<dbReference type="SUPFAM" id="SSF54909">
    <property type="entry name" value="Dimeric alpha+beta barrel"/>
    <property type="match status" value="1"/>
</dbReference>
<dbReference type="RefSeq" id="WP_138127526.1">
    <property type="nucleotide sequence ID" value="NZ_SWLG01000010.1"/>
</dbReference>
<keyword evidence="1" id="KW-0560">Oxidoreductase</keyword>
<organism evidence="1 2">
    <name type="scientific">Exobacillus caeni</name>
    <dbReference type="NCBI Taxonomy" id="2574798"/>
    <lineage>
        <taxon>Bacteria</taxon>
        <taxon>Bacillati</taxon>
        <taxon>Bacillota</taxon>
        <taxon>Bacilli</taxon>
        <taxon>Bacillales</taxon>
        <taxon>Guptibacillaceae</taxon>
        <taxon>Exobacillus</taxon>
    </lineage>
</organism>
<evidence type="ECO:0000313" key="2">
    <source>
        <dbReference type="Proteomes" id="UP000308230"/>
    </source>
</evidence>
<dbReference type="GO" id="GO:0004497">
    <property type="term" value="F:monooxygenase activity"/>
    <property type="evidence" value="ECO:0007669"/>
    <property type="project" value="UniProtKB-KW"/>
</dbReference>
<accession>A0A5R9F0F8</accession>
<reference evidence="1 2" key="1">
    <citation type="submission" date="2019-04" db="EMBL/GenBank/DDBJ databases">
        <title>Bacillus caeni sp. nov., a bacterium isolated from mangrove sediment.</title>
        <authorList>
            <person name="Huang H."/>
            <person name="Mo K."/>
            <person name="Hu Y."/>
        </authorList>
    </citation>
    <scope>NUCLEOTIDE SEQUENCE [LARGE SCALE GENOMIC DNA]</scope>
    <source>
        <strain evidence="1 2">HB172195</strain>
    </source>
</reference>
<dbReference type="EMBL" id="SWLG01000010">
    <property type="protein sequence ID" value="TLS36491.1"/>
    <property type="molecule type" value="Genomic_DNA"/>
</dbReference>
<comment type="caution">
    <text evidence="1">The sequence shown here is derived from an EMBL/GenBank/DDBJ whole genome shotgun (WGS) entry which is preliminary data.</text>
</comment>
<dbReference type="AlphaFoldDB" id="A0A5R9F0F8"/>
<keyword evidence="1" id="KW-0503">Monooxygenase</keyword>
<dbReference type="Proteomes" id="UP000308230">
    <property type="component" value="Unassembled WGS sequence"/>
</dbReference>
<gene>
    <name evidence="1" type="ORF">FCL54_14855</name>
</gene>
<name>A0A5R9F0F8_9BACL</name>